<dbReference type="SUPFAM" id="SSF54909">
    <property type="entry name" value="Dimeric alpha+beta barrel"/>
    <property type="match status" value="1"/>
</dbReference>
<dbReference type="OMA" id="FMILECD"/>
<proteinExistence type="predicted"/>
<dbReference type="VEuPathDB" id="FungiDB:HMPREF1544_07358"/>
<evidence type="ECO:0000259" key="1">
    <source>
        <dbReference type="Pfam" id="PF03795"/>
    </source>
</evidence>
<reference evidence="3" key="1">
    <citation type="submission" date="2013-05" db="EMBL/GenBank/DDBJ databases">
        <title>The Genome sequence of Mucor circinelloides f. circinelloides 1006PhL.</title>
        <authorList>
            <consortium name="The Broad Institute Genomics Platform"/>
            <person name="Cuomo C."/>
            <person name="Earl A."/>
            <person name="Findley K."/>
            <person name="Lee S.C."/>
            <person name="Walker B."/>
            <person name="Young S."/>
            <person name="Zeng Q."/>
            <person name="Gargeya S."/>
            <person name="Fitzgerald M."/>
            <person name="Haas B."/>
            <person name="Abouelleil A."/>
            <person name="Allen A.W."/>
            <person name="Alvarado L."/>
            <person name="Arachchi H.M."/>
            <person name="Berlin A.M."/>
            <person name="Chapman S.B."/>
            <person name="Gainer-Dewar J."/>
            <person name="Goldberg J."/>
            <person name="Griggs A."/>
            <person name="Gujja S."/>
            <person name="Hansen M."/>
            <person name="Howarth C."/>
            <person name="Imamovic A."/>
            <person name="Ireland A."/>
            <person name="Larimer J."/>
            <person name="McCowan C."/>
            <person name="Murphy C."/>
            <person name="Pearson M."/>
            <person name="Poon T.W."/>
            <person name="Priest M."/>
            <person name="Roberts A."/>
            <person name="Saif S."/>
            <person name="Shea T."/>
            <person name="Sisk P."/>
            <person name="Sykes S."/>
            <person name="Wortman J."/>
            <person name="Nusbaum C."/>
            <person name="Birren B."/>
        </authorList>
    </citation>
    <scope>NUCLEOTIDE SEQUENCE [LARGE SCALE GENOMIC DNA]</scope>
    <source>
        <strain evidence="3">1006PhL</strain>
    </source>
</reference>
<dbReference type="InterPro" id="IPR005545">
    <property type="entry name" value="YCII"/>
</dbReference>
<name>S2J893_MUCC1</name>
<dbReference type="AlphaFoldDB" id="S2J893"/>
<feature type="domain" description="YCII-related" evidence="1">
    <location>
        <begin position="9"/>
        <end position="97"/>
    </location>
</feature>
<dbReference type="Pfam" id="PF03795">
    <property type="entry name" value="YCII"/>
    <property type="match status" value="1"/>
</dbReference>
<protein>
    <recommendedName>
        <fullName evidence="1">YCII-related domain-containing protein</fullName>
    </recommendedName>
</protein>
<evidence type="ECO:0000313" key="3">
    <source>
        <dbReference type="Proteomes" id="UP000014254"/>
    </source>
</evidence>
<sequence length="98" mass="11225">MTDKHHFMVVLHDYTDSGALDRRLSVRDKHLQGALKAESEGNLLVGGAILDNHESSKMKGSVLLLAAKSIEEIDDMIIQDPYYKAKVWEKWEVYPIKW</sequence>
<dbReference type="PANTHER" id="PTHR33606:SF3">
    <property type="entry name" value="PROTEIN YCII"/>
    <property type="match status" value="1"/>
</dbReference>
<dbReference type="PANTHER" id="PTHR33606">
    <property type="entry name" value="PROTEIN YCII"/>
    <property type="match status" value="1"/>
</dbReference>
<dbReference type="InParanoid" id="S2J893"/>
<accession>S2J893</accession>
<dbReference type="InterPro" id="IPR051807">
    <property type="entry name" value="Sec-metab_biosynth-assoc"/>
</dbReference>
<dbReference type="Proteomes" id="UP000014254">
    <property type="component" value="Unassembled WGS sequence"/>
</dbReference>
<organism evidence="2 3">
    <name type="scientific">Mucor circinelloides f. circinelloides (strain 1006PhL)</name>
    <name type="common">Mucormycosis agent</name>
    <name type="synonym">Calyptromyces circinelloides</name>
    <dbReference type="NCBI Taxonomy" id="1220926"/>
    <lineage>
        <taxon>Eukaryota</taxon>
        <taxon>Fungi</taxon>
        <taxon>Fungi incertae sedis</taxon>
        <taxon>Mucoromycota</taxon>
        <taxon>Mucoromycotina</taxon>
        <taxon>Mucoromycetes</taxon>
        <taxon>Mucorales</taxon>
        <taxon>Mucorineae</taxon>
        <taxon>Mucoraceae</taxon>
        <taxon>Mucor</taxon>
    </lineage>
</organism>
<dbReference type="InterPro" id="IPR011008">
    <property type="entry name" value="Dimeric_a/b-barrel"/>
</dbReference>
<dbReference type="Gene3D" id="3.30.70.1060">
    <property type="entry name" value="Dimeric alpha+beta barrel"/>
    <property type="match status" value="1"/>
</dbReference>
<dbReference type="OrthoDB" id="5519740at2759"/>
<keyword evidence="3" id="KW-1185">Reference proteome</keyword>
<dbReference type="EMBL" id="KE124002">
    <property type="protein sequence ID" value="EPB85859.1"/>
    <property type="molecule type" value="Genomic_DNA"/>
</dbReference>
<evidence type="ECO:0000313" key="2">
    <source>
        <dbReference type="EMBL" id="EPB85859.1"/>
    </source>
</evidence>
<gene>
    <name evidence="2" type="ORF">HMPREF1544_07358</name>
</gene>
<dbReference type="eggNOG" id="ENOG502RA2E">
    <property type="taxonomic scope" value="Eukaryota"/>
</dbReference>